<evidence type="ECO:0000313" key="13">
    <source>
        <dbReference type="EMBL" id="NSL86229.1"/>
    </source>
</evidence>
<evidence type="ECO:0000256" key="5">
    <source>
        <dbReference type="ARBA" id="ARBA00022553"/>
    </source>
</evidence>
<dbReference type="InterPro" id="IPR036736">
    <property type="entry name" value="ACP-like_sf"/>
</dbReference>
<evidence type="ECO:0000256" key="9">
    <source>
        <dbReference type="PROSITE-ProRule" id="PRU01363"/>
    </source>
</evidence>
<feature type="region of interest" description="C-terminal hotdog fold" evidence="9">
    <location>
        <begin position="128"/>
        <end position="270"/>
    </location>
</feature>
<dbReference type="InterPro" id="IPR020806">
    <property type="entry name" value="PKS_PP-bd"/>
</dbReference>
<protein>
    <submittedName>
        <fullName evidence="13">Uncharacterized protein</fullName>
    </submittedName>
</protein>
<dbReference type="FunFam" id="3.40.47.10:FF:000019">
    <property type="entry name" value="Polyketide synthase type I"/>
    <property type="match status" value="1"/>
</dbReference>
<accession>A0A3S1D5L9</accession>
<feature type="active site" description="Proton acceptor; for dehydratase activity" evidence="9">
    <location>
        <position position="17"/>
    </location>
</feature>
<dbReference type="InterPro" id="IPR020841">
    <property type="entry name" value="PKS_Beta-ketoAc_synthase_dom"/>
</dbReference>
<dbReference type="EMBL" id="RIAR02000001">
    <property type="protein sequence ID" value="NSL86229.1"/>
    <property type="molecule type" value="Genomic_DNA"/>
</dbReference>
<dbReference type="PANTHER" id="PTHR43775">
    <property type="entry name" value="FATTY ACID SYNTHASE"/>
    <property type="match status" value="1"/>
</dbReference>
<feature type="domain" description="Ketosynthase family 3 (KS3)" evidence="11">
    <location>
        <begin position="405"/>
        <end position="828"/>
    </location>
</feature>
<dbReference type="Gene3D" id="1.10.1240.100">
    <property type="match status" value="1"/>
</dbReference>
<dbReference type="GO" id="GO:0006633">
    <property type="term" value="P:fatty acid biosynthetic process"/>
    <property type="evidence" value="ECO:0007669"/>
    <property type="project" value="TreeGrafter"/>
</dbReference>
<dbReference type="InterPro" id="IPR050091">
    <property type="entry name" value="PKS_NRPS_Biosynth_Enz"/>
</dbReference>
<dbReference type="GO" id="GO:0071770">
    <property type="term" value="P:DIM/DIP cell wall layer assembly"/>
    <property type="evidence" value="ECO:0007669"/>
    <property type="project" value="TreeGrafter"/>
</dbReference>
<dbReference type="Pfam" id="PF00975">
    <property type="entry name" value="Thioesterase"/>
    <property type="match status" value="1"/>
</dbReference>
<dbReference type="PANTHER" id="PTHR43775:SF37">
    <property type="entry name" value="SI:DKEY-61P9.11"/>
    <property type="match status" value="1"/>
</dbReference>
<dbReference type="Pfam" id="PF00109">
    <property type="entry name" value="ketoacyl-synt"/>
    <property type="match status" value="1"/>
</dbReference>
<dbReference type="PROSITE" id="PS00012">
    <property type="entry name" value="PHOSPHOPANTETHEINE"/>
    <property type="match status" value="1"/>
</dbReference>
<evidence type="ECO:0000256" key="2">
    <source>
        <dbReference type="ARBA" id="ARBA00004792"/>
    </source>
</evidence>
<comment type="pathway">
    <text evidence="2">Antibiotic biosynthesis.</text>
</comment>
<dbReference type="InterPro" id="IPR042104">
    <property type="entry name" value="PKS_dehydratase_sf"/>
</dbReference>
<evidence type="ECO:0000259" key="12">
    <source>
        <dbReference type="PROSITE" id="PS52019"/>
    </source>
</evidence>
<dbReference type="SMART" id="SM01294">
    <property type="entry name" value="PKS_PP_betabranch"/>
    <property type="match status" value="1"/>
</dbReference>
<keyword evidence="5" id="KW-0597">Phosphoprotein</keyword>
<feature type="domain" description="PKS/mFAS DH" evidence="12">
    <location>
        <begin position="1"/>
        <end position="270"/>
    </location>
</feature>
<dbReference type="InterPro" id="IPR016039">
    <property type="entry name" value="Thiolase-like"/>
</dbReference>
<evidence type="ECO:0000313" key="14">
    <source>
        <dbReference type="Proteomes" id="UP000281028"/>
    </source>
</evidence>
<feature type="region of interest" description="N-terminal hotdog fold" evidence="9">
    <location>
        <begin position="1"/>
        <end position="113"/>
    </location>
</feature>
<organism evidence="13 14">
    <name type="scientific">Chitinophaga solisilvae</name>
    <dbReference type="NCBI Taxonomy" id="1233460"/>
    <lineage>
        <taxon>Bacteria</taxon>
        <taxon>Pseudomonadati</taxon>
        <taxon>Bacteroidota</taxon>
        <taxon>Chitinophagia</taxon>
        <taxon>Chitinophagales</taxon>
        <taxon>Chitinophagaceae</taxon>
        <taxon>Chitinophaga</taxon>
    </lineage>
</organism>
<dbReference type="InterPro" id="IPR006162">
    <property type="entry name" value="Ppantetheine_attach_site"/>
</dbReference>
<proteinExistence type="predicted"/>
<comment type="function">
    <text evidence="8">Involved in production of the polyketide antibiotic thailandamide.</text>
</comment>
<keyword evidence="6" id="KW-0808">Transferase</keyword>
<dbReference type="InterPro" id="IPR029058">
    <property type="entry name" value="AB_hydrolase_fold"/>
</dbReference>
<dbReference type="PROSITE" id="PS50075">
    <property type="entry name" value="CARRIER"/>
    <property type="match status" value="1"/>
</dbReference>
<dbReference type="InterPro" id="IPR001031">
    <property type="entry name" value="Thioesterase"/>
</dbReference>
<dbReference type="Gene3D" id="3.10.129.110">
    <property type="entry name" value="Polyketide synthase dehydratase"/>
    <property type="match status" value="1"/>
</dbReference>
<comment type="caution">
    <text evidence="13">The sequence shown here is derived from an EMBL/GenBank/DDBJ whole genome shotgun (WGS) entry which is preliminary data.</text>
</comment>
<dbReference type="GO" id="GO:0004312">
    <property type="term" value="F:fatty acid synthase activity"/>
    <property type="evidence" value="ECO:0007669"/>
    <property type="project" value="TreeGrafter"/>
</dbReference>
<keyword evidence="7" id="KW-0677">Repeat</keyword>
<dbReference type="Proteomes" id="UP000281028">
    <property type="component" value="Unassembled WGS sequence"/>
</dbReference>
<evidence type="ECO:0000259" key="10">
    <source>
        <dbReference type="PROSITE" id="PS50075"/>
    </source>
</evidence>
<dbReference type="Pfam" id="PF02801">
    <property type="entry name" value="Ketoacyl-synt_C"/>
    <property type="match status" value="1"/>
</dbReference>
<dbReference type="GO" id="GO:0005886">
    <property type="term" value="C:plasma membrane"/>
    <property type="evidence" value="ECO:0007669"/>
    <property type="project" value="TreeGrafter"/>
</dbReference>
<dbReference type="InterPro" id="IPR054514">
    <property type="entry name" value="RhiE-like_linker"/>
</dbReference>
<dbReference type="InterPro" id="IPR049551">
    <property type="entry name" value="PKS_DH_C"/>
</dbReference>
<dbReference type="InterPro" id="IPR014031">
    <property type="entry name" value="Ketoacyl_synth_C"/>
</dbReference>
<dbReference type="Gene3D" id="3.40.50.1820">
    <property type="entry name" value="alpha/beta hydrolase"/>
    <property type="match status" value="1"/>
</dbReference>
<dbReference type="InterPro" id="IPR049900">
    <property type="entry name" value="PKS_mFAS_DH"/>
</dbReference>
<evidence type="ECO:0000256" key="6">
    <source>
        <dbReference type="ARBA" id="ARBA00022679"/>
    </source>
</evidence>
<dbReference type="PROSITE" id="PS52019">
    <property type="entry name" value="PKS_MFAS_DH"/>
    <property type="match status" value="1"/>
</dbReference>
<feature type="active site" description="Proton donor; for dehydratase activity" evidence="9">
    <location>
        <position position="184"/>
    </location>
</feature>
<name>A0A3S1D5L9_9BACT</name>
<dbReference type="Pfam" id="PF14765">
    <property type="entry name" value="PS-DH"/>
    <property type="match status" value="1"/>
</dbReference>
<evidence type="ECO:0000256" key="4">
    <source>
        <dbReference type="ARBA" id="ARBA00022490"/>
    </source>
</evidence>
<dbReference type="SUPFAM" id="SSF53901">
    <property type="entry name" value="Thiolase-like"/>
    <property type="match status" value="1"/>
</dbReference>
<dbReference type="SUPFAM" id="SSF47336">
    <property type="entry name" value="ACP-like"/>
    <property type="match status" value="2"/>
</dbReference>
<gene>
    <name evidence="13" type="ORF">ECE50_005280</name>
</gene>
<evidence type="ECO:0000256" key="8">
    <source>
        <dbReference type="ARBA" id="ARBA00054155"/>
    </source>
</evidence>
<keyword evidence="4" id="KW-0963">Cytoplasm</keyword>
<reference evidence="13" key="1">
    <citation type="submission" date="2020-05" db="EMBL/GenBank/DDBJ databases">
        <title>Chitinophaga laudate sp. nov., isolated from a tropical peat swamp.</title>
        <authorList>
            <person name="Goh C.B.S."/>
            <person name="Lee M.S."/>
            <person name="Parimannan S."/>
            <person name="Pasbakhsh P."/>
            <person name="Yule C.M."/>
            <person name="Rajandas H."/>
            <person name="Loke S."/>
            <person name="Croft L."/>
            <person name="Tan J.B.L."/>
        </authorList>
    </citation>
    <scope>NUCLEOTIDE SEQUENCE</scope>
    <source>
        <strain evidence="13">Mgbs1</strain>
    </source>
</reference>
<dbReference type="Pfam" id="PF22336">
    <property type="entry name" value="RhiE-like_linker"/>
    <property type="match status" value="1"/>
</dbReference>
<keyword evidence="14" id="KW-1185">Reference proteome</keyword>
<dbReference type="SUPFAM" id="SSF53474">
    <property type="entry name" value="alpha/beta-Hydrolases"/>
    <property type="match status" value="1"/>
</dbReference>
<dbReference type="SMART" id="SM00823">
    <property type="entry name" value="PKS_PP"/>
    <property type="match status" value="1"/>
</dbReference>
<dbReference type="InterPro" id="IPR014030">
    <property type="entry name" value="Ketoacyl_synth_N"/>
</dbReference>
<dbReference type="Pfam" id="PF21089">
    <property type="entry name" value="PKS_DH_N"/>
    <property type="match status" value="1"/>
</dbReference>
<dbReference type="InterPro" id="IPR049552">
    <property type="entry name" value="PKS_DH_N"/>
</dbReference>
<dbReference type="InterPro" id="IPR009081">
    <property type="entry name" value="PP-bd_ACP"/>
</dbReference>
<dbReference type="Gene3D" id="3.40.47.10">
    <property type="match status" value="1"/>
</dbReference>
<dbReference type="Pfam" id="PF00550">
    <property type="entry name" value="PP-binding"/>
    <property type="match status" value="2"/>
</dbReference>
<dbReference type="GO" id="GO:0005737">
    <property type="term" value="C:cytoplasm"/>
    <property type="evidence" value="ECO:0007669"/>
    <property type="project" value="UniProtKB-SubCell"/>
</dbReference>
<keyword evidence="3" id="KW-0596">Phosphopantetheine</keyword>
<dbReference type="CDD" id="cd00833">
    <property type="entry name" value="PKS"/>
    <property type="match status" value="1"/>
</dbReference>
<evidence type="ECO:0000256" key="3">
    <source>
        <dbReference type="ARBA" id="ARBA00022450"/>
    </source>
</evidence>
<evidence type="ECO:0000256" key="1">
    <source>
        <dbReference type="ARBA" id="ARBA00004496"/>
    </source>
</evidence>
<sequence length="1414" mass="156434">MQDQFFIDIDHPVIHHHRIYGQAILPGLAYIDMIYQFFAEKGFDPTTLTLYDLSIYHPLIVAAGTEILLSLEAVEDGQGRWQVLVDGEEQHHSKPAGKKRYVRAAMQQTTPVVFAETLDTAGVEQRAVSVIELEDIYTACRSREMMHTGLMKAAGRIYNTPAATIMKITAAAVPDVMYHPALIDASAIGGAAAISHLIAGEERLFLPLFYGSFRAAGLLQQECWVRILTDTVQRKEELISFTLEFFNAAGQKLAELKNFSSKLVRDTGLIDPERSAVQQQPEAGPAVVTATGSRAVTAAENLLRQWLAERLNKPVRQIDVQAGYYEMGLDSPGLLELVQALEKKLEITLSPTLLFEYTNITTLAAYLADVYPHRFVKETGVESTVSATPAPAAAPKPGHRVAAGRTDIAVIAMEGRFPGASGVKEFWQHLLRGYDGITAIPADRWRPEDYVDDRLQQGKAFCRWGGFVEEVEMFDPLFFNISPREAASMHPNERLFLETVWRLLENAGYTRALLQEKYQSRVGVFAGAMHQQYQPLAPDLARDSMLMLHSYSAIVNRVSYFFNLQGPSVAIDTMCSSALTALHMACESMAAGQCGMAIVGGVNLSLHPGKYIGLGIAQMLGSDISSRSFADGDGYLPAEAVGAVLLKPLAQAEQDNDNILAVIRSTAVNHGGHSNGYSVPNVQAQVQLMEDNFKAAGIPVSTISYVEAAANGSALGDAIEMTALNKVFGNPAPGKKRCAIGSVKSNIGHAEAASGITQLIKTVLQLQHKKLAPVMHSDKLNPNIRFEETPFYLQQEAGDWPANGTDPRRAAISSFGAGGSNAHVIIEEYTSSADARRLPDYFSPQVIVLSARNKERLEAVVEQLSAFISAEKEIWLPDLAYTLQAGREAMTCRMALVADSKETLVQGLQNALQLLRNDAAADGSVFLNTRESTDMDMADLLSGQLAVTVANALIAENNPEKLAHYWVKGGTVAWEQLHKDMPVQKIQLPAYPFERRKCWMEDAPAVTPLKTMPAAIIEEGGNEEEVIGILARLLGLQPFEIDRHKPLQQYGFDSIQQMQLLQLLQSHGFSVAAFDRMALSGSAQDISRALQPVLQQRVSVARKPATRQFPELLHLNQVRKGRPVFWFHPVLGGVESYMRIAQHCHRPFYGIQARGWMTDRMPLQGIQAMAAYYIHALQSVQPEGPYDLGGYSLGGILAYEITRQLQEMGETVNSIVMLDAVYSPALKMDALDANHKTGILQAVNMMLFSSVIHEPEKIYDTLIHRDAVSMDITDEAYFERMMELANQRGMKKTSAQLHQLIAHSTKLQRGYQLDSYSVQPLPCPEEVKCYFFRNDSGLFYGELSPYFTMSDTAYTALDHLNYWEEWERQLPHFMMTDVASPNHMMLLTAPESCDEIISFCEKLYAGKQLVSEQQ</sequence>
<feature type="domain" description="Carrier" evidence="10">
    <location>
        <begin position="293"/>
        <end position="371"/>
    </location>
</feature>
<dbReference type="SMART" id="SM00825">
    <property type="entry name" value="PKS_KS"/>
    <property type="match status" value="1"/>
</dbReference>
<evidence type="ECO:0000259" key="11">
    <source>
        <dbReference type="PROSITE" id="PS52004"/>
    </source>
</evidence>
<evidence type="ECO:0000256" key="7">
    <source>
        <dbReference type="ARBA" id="ARBA00022737"/>
    </source>
</evidence>
<dbReference type="Gene3D" id="1.10.1200.10">
    <property type="entry name" value="ACP-like"/>
    <property type="match status" value="2"/>
</dbReference>
<dbReference type="OrthoDB" id="3488622at2"/>
<dbReference type="PROSITE" id="PS52004">
    <property type="entry name" value="KS3_2"/>
    <property type="match status" value="1"/>
</dbReference>
<dbReference type="GO" id="GO:0031177">
    <property type="term" value="F:phosphopantetheine binding"/>
    <property type="evidence" value="ECO:0007669"/>
    <property type="project" value="InterPro"/>
</dbReference>
<comment type="subcellular location">
    <subcellularLocation>
        <location evidence="1">Cytoplasm</location>
    </subcellularLocation>
</comment>